<keyword evidence="2" id="KW-1185">Reference proteome</keyword>
<reference evidence="1 2" key="1">
    <citation type="submission" date="2020-06" db="EMBL/GenBank/DDBJ databases">
        <title>WGS assembly of Ceratodon purpureus strain R40.</title>
        <authorList>
            <person name="Carey S.B."/>
            <person name="Jenkins J."/>
            <person name="Shu S."/>
            <person name="Lovell J.T."/>
            <person name="Sreedasyam A."/>
            <person name="Maumus F."/>
            <person name="Tiley G.P."/>
            <person name="Fernandez-Pozo N."/>
            <person name="Barry K."/>
            <person name="Chen C."/>
            <person name="Wang M."/>
            <person name="Lipzen A."/>
            <person name="Daum C."/>
            <person name="Saski C.A."/>
            <person name="Payton A.C."/>
            <person name="Mcbreen J.C."/>
            <person name="Conrad R.E."/>
            <person name="Kollar L.M."/>
            <person name="Olsson S."/>
            <person name="Huttunen S."/>
            <person name="Landis J.B."/>
            <person name="Wickett N.J."/>
            <person name="Johnson M.G."/>
            <person name="Rensing S.A."/>
            <person name="Grimwood J."/>
            <person name="Schmutz J."/>
            <person name="Mcdaniel S.F."/>
        </authorList>
    </citation>
    <scope>NUCLEOTIDE SEQUENCE [LARGE SCALE GENOMIC DNA]</scope>
    <source>
        <strain evidence="1 2">R40</strain>
    </source>
</reference>
<dbReference type="EMBL" id="CM026427">
    <property type="protein sequence ID" value="KAG0571267.1"/>
    <property type="molecule type" value="Genomic_DNA"/>
</dbReference>
<evidence type="ECO:0000313" key="1">
    <source>
        <dbReference type="EMBL" id="KAG0571267.1"/>
    </source>
</evidence>
<name>A0A8T0HKE3_CERPU</name>
<protein>
    <submittedName>
        <fullName evidence="1">Uncharacterized protein</fullName>
    </submittedName>
</protein>
<sequence length="212" mass="24688">MYPYQSRCSIYIVLARGSTPDLFLCDEPVNDDKGRPKTAITQCEKVLDLRIPEARCTLFKIREHLNHLHYYQRCRYQLRFLRSLSPFTHRWGKRGLSLRRRNQPMLCRNLLWRPANQVAEACWIYGAVIFPVPRLILRFPLHRVTRCQDFTAWVHRGVVDCFSAVDIRPGSVGVWRRPRVRVCGASGMAAKISDFIPAWLSATCGVMLVKVW</sequence>
<comment type="caution">
    <text evidence="1">The sequence shown here is derived from an EMBL/GenBank/DDBJ whole genome shotgun (WGS) entry which is preliminary data.</text>
</comment>
<organism evidence="1 2">
    <name type="scientific">Ceratodon purpureus</name>
    <name type="common">Fire moss</name>
    <name type="synonym">Dicranum purpureum</name>
    <dbReference type="NCBI Taxonomy" id="3225"/>
    <lineage>
        <taxon>Eukaryota</taxon>
        <taxon>Viridiplantae</taxon>
        <taxon>Streptophyta</taxon>
        <taxon>Embryophyta</taxon>
        <taxon>Bryophyta</taxon>
        <taxon>Bryophytina</taxon>
        <taxon>Bryopsida</taxon>
        <taxon>Dicranidae</taxon>
        <taxon>Pseudoditrichales</taxon>
        <taxon>Ditrichaceae</taxon>
        <taxon>Ceratodon</taxon>
    </lineage>
</organism>
<dbReference type="AlphaFoldDB" id="A0A8T0HKE3"/>
<dbReference type="Proteomes" id="UP000822688">
    <property type="component" value="Chromosome 6"/>
</dbReference>
<evidence type="ECO:0000313" key="2">
    <source>
        <dbReference type="Proteomes" id="UP000822688"/>
    </source>
</evidence>
<accession>A0A8T0HKE3</accession>
<gene>
    <name evidence="1" type="ORF">KC19_6G224100</name>
</gene>
<proteinExistence type="predicted"/>